<dbReference type="Gene3D" id="3.30.980.40">
    <property type="match status" value="1"/>
</dbReference>
<dbReference type="OrthoDB" id="9807790at2"/>
<gene>
    <name evidence="18" type="ORF">FB4_4349</name>
</gene>
<feature type="transmembrane region" description="Helical" evidence="16">
    <location>
        <begin position="92"/>
        <end position="111"/>
    </location>
</feature>
<evidence type="ECO:0000256" key="6">
    <source>
        <dbReference type="ARBA" id="ARBA00022741"/>
    </source>
</evidence>
<dbReference type="Pfam" id="PF01580">
    <property type="entry name" value="FtsK_SpoIIIE"/>
    <property type="match status" value="1"/>
</dbReference>
<dbReference type="PANTHER" id="PTHR22683">
    <property type="entry name" value="SPORULATION PROTEIN RELATED"/>
    <property type="match status" value="1"/>
</dbReference>
<dbReference type="InterPro" id="IPR036388">
    <property type="entry name" value="WH-like_DNA-bd_sf"/>
</dbReference>
<evidence type="ECO:0000256" key="13">
    <source>
        <dbReference type="ARBA" id="ARBA00024986"/>
    </source>
</evidence>
<evidence type="ECO:0000256" key="7">
    <source>
        <dbReference type="ARBA" id="ARBA00022829"/>
    </source>
</evidence>
<evidence type="ECO:0000259" key="17">
    <source>
        <dbReference type="PROSITE" id="PS50901"/>
    </source>
</evidence>
<keyword evidence="8 15" id="KW-0067">ATP-binding</keyword>
<dbReference type="GO" id="GO:0003677">
    <property type="term" value="F:DNA binding"/>
    <property type="evidence" value="ECO:0007669"/>
    <property type="project" value="UniProtKB-KW"/>
</dbReference>
<dbReference type="PATRIC" id="fig|1149862.3.peg.3318"/>
<evidence type="ECO:0000313" key="19">
    <source>
        <dbReference type="Proteomes" id="UP000004324"/>
    </source>
</evidence>
<sequence>MSKRHTSDIENNNQSIVNPRLRSEVLGIFLLAAGIISIISLLDFNTGSIGLYLSKFLKYSFGLGAFVIPLLMIIIGGFYIKKDQGIVYSIRFWGLALLYISLLALTHHFLILENREILPESLASGGGLIGGMILFILRKFFGFYGAFIILIASCLCGILIATTWSLYQTYLAAKERTQQGLTTAYEQIEKVGSFYNQEKDRQFLRKNNKDEQEEQYEEIAAITGRPLIDSLLEQAAHQEAEEAEEASYKARREEPVQKVRENVVEIKHKQNNKGKIEDNHSILEPESTFVAGYVLPPLSILQKSTNQGDSKRAKEVANNAKILESTLESFNVKAKMIHISQGPTVTRYELEPAPGVKVSKIVNLADDIALSLAASGVRIEAPIPGKAAIGIEVPNKVLASVPLRDVLESNEFLKATSKLVVALGKDIAGQTVTADLGKMPHLLVAGSTGSGKSVCINTLLTSILFKATPQEVRLILIDPKVVELTNYNGLPHLLTPVVTDAQKAASALRWAVQEMERRYEMFAAAGVRDIGRYNDLIDSFPVGEGSSGEKIPYILIIIDELADLMMVSPVDVEDAIIRLAQKARAAGIHMVLATQRPSVDVITGLIKANVPSRIAFAVSSQIDSRTILDMAGAEKLLGKGDMLFYPIGMSKPLRVQGAFIADSEVEELTEYIKKQIEPPEYMEGITACENLKKEETGSNLFEDELFEEAVRIIMELNQASASMLQRKFRIGYTRASRLIDTMEEMKIIGPNMGSKPRDITMTYDQVCERYFNDAAQSSNTDSE</sequence>
<keyword evidence="19" id="KW-1185">Reference proteome</keyword>
<dbReference type="EMBL" id="AKVJ01000030">
    <property type="protein sequence ID" value="EIW17600.1"/>
    <property type="molecule type" value="Genomic_DNA"/>
</dbReference>
<dbReference type="InterPro" id="IPR002543">
    <property type="entry name" value="FtsK_dom"/>
</dbReference>
<evidence type="ECO:0000256" key="14">
    <source>
        <dbReference type="ARBA" id="ARBA00025923"/>
    </source>
</evidence>
<evidence type="ECO:0000256" key="2">
    <source>
        <dbReference type="ARBA" id="ARBA00006474"/>
    </source>
</evidence>
<dbReference type="InterPro" id="IPR027417">
    <property type="entry name" value="P-loop_NTPase"/>
</dbReference>
<dbReference type="AlphaFoldDB" id="I8RHY8"/>
<feature type="domain" description="FtsK" evidence="17">
    <location>
        <begin position="429"/>
        <end position="625"/>
    </location>
</feature>
<dbReference type="GO" id="GO:0005524">
    <property type="term" value="F:ATP binding"/>
    <property type="evidence" value="ECO:0007669"/>
    <property type="project" value="UniProtKB-UniRule"/>
</dbReference>
<organism evidence="18 19">
    <name type="scientific">Pelosinus fermentans B4</name>
    <dbReference type="NCBI Taxonomy" id="1149862"/>
    <lineage>
        <taxon>Bacteria</taxon>
        <taxon>Bacillati</taxon>
        <taxon>Bacillota</taxon>
        <taxon>Negativicutes</taxon>
        <taxon>Selenomonadales</taxon>
        <taxon>Sporomusaceae</taxon>
        <taxon>Pelosinus</taxon>
    </lineage>
</organism>
<comment type="function">
    <text evidence="13">Essential cell division protein that coordinates cell division and chromosome segregation. The N-terminus is involved in assembly of the cell-division machinery. The C-terminus functions as a DNA motor that moves dsDNA in an ATP-dependent manner towards the dif recombination site, which is located within the replication terminus region. Required for activation of the Xer recombinase, allowing activation of chromosome unlinking by recombination.</text>
</comment>
<dbReference type="Proteomes" id="UP000004324">
    <property type="component" value="Unassembled WGS sequence"/>
</dbReference>
<dbReference type="Pfam" id="PF09397">
    <property type="entry name" value="FtsK_gamma"/>
    <property type="match status" value="1"/>
</dbReference>
<comment type="caution">
    <text evidence="18">The sequence shown here is derived from an EMBL/GenBank/DDBJ whole genome shotgun (WGS) entry which is preliminary data.</text>
</comment>
<evidence type="ECO:0000256" key="12">
    <source>
        <dbReference type="ARBA" id="ARBA00023306"/>
    </source>
</evidence>
<keyword evidence="9 16" id="KW-1133">Transmembrane helix</keyword>
<comment type="subcellular location">
    <subcellularLocation>
        <location evidence="1">Cell membrane</location>
        <topology evidence="1">Multi-pass membrane protein</topology>
    </subcellularLocation>
</comment>
<dbReference type="SUPFAM" id="SSF52540">
    <property type="entry name" value="P-loop containing nucleoside triphosphate hydrolases"/>
    <property type="match status" value="1"/>
</dbReference>
<dbReference type="SMART" id="SM00382">
    <property type="entry name" value="AAA"/>
    <property type="match status" value="1"/>
</dbReference>
<evidence type="ECO:0000256" key="9">
    <source>
        <dbReference type="ARBA" id="ARBA00022989"/>
    </source>
</evidence>
<evidence type="ECO:0000256" key="8">
    <source>
        <dbReference type="ARBA" id="ARBA00022840"/>
    </source>
</evidence>
<evidence type="ECO:0000256" key="1">
    <source>
        <dbReference type="ARBA" id="ARBA00004651"/>
    </source>
</evidence>
<reference evidence="18 19" key="1">
    <citation type="journal article" date="2012" name="J. Bacteriol.">
        <title>Draft Genome Sequences for Two Metal-Reducing Pelosinus fermentans Strains Isolated from a Cr(VI)-Contaminated Site and for Type Strain R7.</title>
        <authorList>
            <person name="Brown S.D."/>
            <person name="Podar M."/>
            <person name="Klingeman D.M."/>
            <person name="Johnson C.M."/>
            <person name="Yang Z.K."/>
            <person name="Utturkar S.M."/>
            <person name="Land M.L."/>
            <person name="Mosher J.J."/>
            <person name="Hurt R.A.Jr."/>
            <person name="Phelps T.J."/>
            <person name="Palumbo A.V."/>
            <person name="Arkin A.P."/>
            <person name="Hazen T.C."/>
            <person name="Elias D.A."/>
        </authorList>
    </citation>
    <scope>NUCLEOTIDE SEQUENCE [LARGE SCALE GENOMIC DNA]</scope>
    <source>
        <strain evidence="18 19">B4</strain>
    </source>
</reference>
<keyword evidence="4 18" id="KW-0132">Cell division</keyword>
<evidence type="ECO:0000256" key="16">
    <source>
        <dbReference type="SAM" id="Phobius"/>
    </source>
</evidence>
<dbReference type="CDD" id="cd01127">
    <property type="entry name" value="TrwB_TraG_TraD_VirD4"/>
    <property type="match status" value="1"/>
</dbReference>
<dbReference type="InterPro" id="IPR025199">
    <property type="entry name" value="FtsK_4TM"/>
</dbReference>
<evidence type="ECO:0000313" key="18">
    <source>
        <dbReference type="EMBL" id="EIW17600.1"/>
    </source>
</evidence>
<evidence type="ECO:0000256" key="5">
    <source>
        <dbReference type="ARBA" id="ARBA00022692"/>
    </source>
</evidence>
<evidence type="ECO:0000256" key="10">
    <source>
        <dbReference type="ARBA" id="ARBA00023125"/>
    </source>
</evidence>
<dbReference type="GO" id="GO:0007059">
    <property type="term" value="P:chromosome segregation"/>
    <property type="evidence" value="ECO:0007669"/>
    <property type="project" value="UniProtKB-KW"/>
</dbReference>
<comment type="similarity">
    <text evidence="2">Belongs to the FtsK/SpoIIIE/SftA family.</text>
</comment>
<feature type="binding site" evidence="15">
    <location>
        <begin position="446"/>
        <end position="453"/>
    </location>
    <ligand>
        <name>ATP</name>
        <dbReference type="ChEBI" id="CHEBI:30616"/>
    </ligand>
</feature>
<keyword evidence="10" id="KW-0238">DNA-binding</keyword>
<dbReference type="InterPro" id="IPR003593">
    <property type="entry name" value="AAA+_ATPase"/>
</dbReference>
<dbReference type="RefSeq" id="WP_007936145.1">
    <property type="nucleotide sequence ID" value="NZ_AKVJ01000030.1"/>
</dbReference>
<dbReference type="Gene3D" id="3.40.50.300">
    <property type="entry name" value="P-loop containing nucleotide triphosphate hydrolases"/>
    <property type="match status" value="1"/>
</dbReference>
<dbReference type="InterPro" id="IPR041027">
    <property type="entry name" value="FtsK_alpha"/>
</dbReference>
<protein>
    <submittedName>
        <fullName evidence="18">Cell division FtsK/SpoIIIE</fullName>
    </submittedName>
</protein>
<dbReference type="InterPro" id="IPR050206">
    <property type="entry name" value="FtsK/SpoIIIE/SftA"/>
</dbReference>
<dbReference type="GO" id="GO:0005886">
    <property type="term" value="C:plasma membrane"/>
    <property type="evidence" value="ECO:0007669"/>
    <property type="project" value="UniProtKB-SubCell"/>
</dbReference>
<keyword evidence="5 16" id="KW-0812">Transmembrane</keyword>
<feature type="transmembrane region" description="Helical" evidence="16">
    <location>
        <begin position="21"/>
        <end position="41"/>
    </location>
</feature>
<evidence type="ECO:0000256" key="4">
    <source>
        <dbReference type="ARBA" id="ARBA00022618"/>
    </source>
</evidence>
<proteinExistence type="inferred from homology"/>
<dbReference type="InterPro" id="IPR036390">
    <property type="entry name" value="WH_DNA-bd_sf"/>
</dbReference>
<keyword evidence="3" id="KW-1003">Cell membrane</keyword>
<dbReference type="PROSITE" id="PS50901">
    <property type="entry name" value="FTSK"/>
    <property type="match status" value="1"/>
</dbReference>
<dbReference type="SMART" id="SM00843">
    <property type="entry name" value="Ftsk_gamma"/>
    <property type="match status" value="1"/>
</dbReference>
<feature type="transmembrane region" description="Helical" evidence="16">
    <location>
        <begin position="117"/>
        <end position="137"/>
    </location>
</feature>
<accession>I8RHY8</accession>
<dbReference type="GO" id="GO:0051301">
    <property type="term" value="P:cell division"/>
    <property type="evidence" value="ECO:0007669"/>
    <property type="project" value="UniProtKB-KW"/>
</dbReference>
<name>I8RHY8_9FIRM</name>
<keyword evidence="11 16" id="KW-0472">Membrane</keyword>
<dbReference type="PANTHER" id="PTHR22683:SF41">
    <property type="entry name" value="DNA TRANSLOCASE FTSK"/>
    <property type="match status" value="1"/>
</dbReference>
<keyword evidence="6 15" id="KW-0547">Nucleotide-binding</keyword>
<comment type="subunit">
    <text evidence="14">Homohexamer. Forms a ring that surrounds DNA.</text>
</comment>
<dbReference type="SUPFAM" id="SSF46785">
    <property type="entry name" value="Winged helix' DNA-binding domain"/>
    <property type="match status" value="1"/>
</dbReference>
<dbReference type="Gene3D" id="1.10.10.10">
    <property type="entry name" value="Winged helix-like DNA-binding domain superfamily/Winged helix DNA-binding domain"/>
    <property type="match status" value="1"/>
</dbReference>
<dbReference type="InterPro" id="IPR018541">
    <property type="entry name" value="Ftsk_gamma"/>
</dbReference>
<dbReference type="Pfam" id="PF17854">
    <property type="entry name" value="FtsK_alpha"/>
    <property type="match status" value="1"/>
</dbReference>
<evidence type="ECO:0000256" key="15">
    <source>
        <dbReference type="PROSITE-ProRule" id="PRU00289"/>
    </source>
</evidence>
<keyword evidence="12" id="KW-0131">Cell cycle</keyword>
<feature type="transmembrane region" description="Helical" evidence="16">
    <location>
        <begin position="61"/>
        <end position="80"/>
    </location>
</feature>
<evidence type="ECO:0000256" key="3">
    <source>
        <dbReference type="ARBA" id="ARBA00022475"/>
    </source>
</evidence>
<dbReference type="Pfam" id="PF13491">
    <property type="entry name" value="FtsK_4TM"/>
    <property type="match status" value="1"/>
</dbReference>
<evidence type="ECO:0000256" key="11">
    <source>
        <dbReference type="ARBA" id="ARBA00023136"/>
    </source>
</evidence>
<keyword evidence="7" id="KW-0159">Chromosome partition</keyword>
<feature type="transmembrane region" description="Helical" evidence="16">
    <location>
        <begin position="144"/>
        <end position="167"/>
    </location>
</feature>